<evidence type="ECO:0000313" key="2">
    <source>
        <dbReference type="EMBL" id="RXN19778.1"/>
    </source>
</evidence>
<evidence type="ECO:0000256" key="1">
    <source>
        <dbReference type="SAM" id="MobiDB-lite"/>
    </source>
</evidence>
<accession>A0A498MEW9</accession>
<gene>
    <name evidence="2" type="ORF">ROHU_025456</name>
</gene>
<dbReference type="Proteomes" id="UP000290572">
    <property type="component" value="Unassembled WGS sequence"/>
</dbReference>
<feature type="region of interest" description="Disordered" evidence="1">
    <location>
        <begin position="1"/>
        <end position="25"/>
    </location>
</feature>
<feature type="compositionally biased region" description="Polar residues" evidence="1">
    <location>
        <begin position="1"/>
        <end position="11"/>
    </location>
</feature>
<evidence type="ECO:0000313" key="3">
    <source>
        <dbReference type="Proteomes" id="UP000290572"/>
    </source>
</evidence>
<reference evidence="2 3" key="1">
    <citation type="submission" date="2018-03" db="EMBL/GenBank/DDBJ databases">
        <title>Draft genome sequence of Rohu Carp (Labeo rohita).</title>
        <authorList>
            <person name="Das P."/>
            <person name="Kushwaha B."/>
            <person name="Joshi C.G."/>
            <person name="Kumar D."/>
            <person name="Nagpure N.S."/>
            <person name="Sahoo L."/>
            <person name="Das S.P."/>
            <person name="Bit A."/>
            <person name="Patnaik S."/>
            <person name="Meher P.K."/>
            <person name="Jayasankar P."/>
            <person name="Koringa P.G."/>
            <person name="Patel N.V."/>
            <person name="Hinsu A.T."/>
            <person name="Kumar R."/>
            <person name="Pandey M."/>
            <person name="Agarwal S."/>
            <person name="Srivastava S."/>
            <person name="Singh M."/>
            <person name="Iquebal M.A."/>
            <person name="Jaiswal S."/>
            <person name="Angadi U.B."/>
            <person name="Kumar N."/>
            <person name="Raza M."/>
            <person name="Shah T.M."/>
            <person name="Rai A."/>
            <person name="Jena J.K."/>
        </authorList>
    </citation>
    <scope>NUCLEOTIDE SEQUENCE [LARGE SCALE GENOMIC DNA]</scope>
    <source>
        <strain evidence="2">DASCIFA01</strain>
        <tissue evidence="2">Testis</tissue>
    </source>
</reference>
<dbReference type="AlphaFoldDB" id="A0A498MEW9"/>
<protein>
    <submittedName>
        <fullName evidence="2">Uncharacterized protein</fullName>
    </submittedName>
</protein>
<sequence>MPATNAKTGSSYADHRRCDEGSGEELGHSRTALLFLREDLPCSKPDIFRRVTLMLTSQRQSVWVGIDKLENKVLGDVI</sequence>
<name>A0A498MEW9_LABRO</name>
<proteinExistence type="predicted"/>
<organism evidence="2 3">
    <name type="scientific">Labeo rohita</name>
    <name type="common">Indian major carp</name>
    <name type="synonym">Cyprinus rohita</name>
    <dbReference type="NCBI Taxonomy" id="84645"/>
    <lineage>
        <taxon>Eukaryota</taxon>
        <taxon>Metazoa</taxon>
        <taxon>Chordata</taxon>
        <taxon>Craniata</taxon>
        <taxon>Vertebrata</taxon>
        <taxon>Euteleostomi</taxon>
        <taxon>Actinopterygii</taxon>
        <taxon>Neopterygii</taxon>
        <taxon>Teleostei</taxon>
        <taxon>Ostariophysi</taxon>
        <taxon>Cypriniformes</taxon>
        <taxon>Cyprinidae</taxon>
        <taxon>Labeoninae</taxon>
        <taxon>Labeonini</taxon>
        <taxon>Labeo</taxon>
    </lineage>
</organism>
<keyword evidence="3" id="KW-1185">Reference proteome</keyword>
<feature type="compositionally biased region" description="Basic and acidic residues" evidence="1">
    <location>
        <begin position="13"/>
        <end position="25"/>
    </location>
</feature>
<comment type="caution">
    <text evidence="2">The sequence shown here is derived from an EMBL/GenBank/DDBJ whole genome shotgun (WGS) entry which is preliminary data.</text>
</comment>
<dbReference type="EMBL" id="QBIY01012659">
    <property type="protein sequence ID" value="RXN19778.1"/>
    <property type="molecule type" value="Genomic_DNA"/>
</dbReference>